<evidence type="ECO:0000256" key="2">
    <source>
        <dbReference type="SAM" id="MobiDB-lite"/>
    </source>
</evidence>
<accession>A0AAD1Y7D1</accession>
<feature type="region of interest" description="Disordered" evidence="2">
    <location>
        <begin position="723"/>
        <end position="749"/>
    </location>
</feature>
<feature type="region of interest" description="Disordered" evidence="2">
    <location>
        <begin position="257"/>
        <end position="292"/>
    </location>
</feature>
<feature type="region of interest" description="Disordered" evidence="2">
    <location>
        <begin position="383"/>
        <end position="411"/>
    </location>
</feature>
<organism evidence="3 4">
    <name type="scientific">Euplotes crassus</name>
    <dbReference type="NCBI Taxonomy" id="5936"/>
    <lineage>
        <taxon>Eukaryota</taxon>
        <taxon>Sar</taxon>
        <taxon>Alveolata</taxon>
        <taxon>Ciliophora</taxon>
        <taxon>Intramacronucleata</taxon>
        <taxon>Spirotrichea</taxon>
        <taxon>Hypotrichia</taxon>
        <taxon>Euplotida</taxon>
        <taxon>Euplotidae</taxon>
        <taxon>Moneuplotes</taxon>
    </lineage>
</organism>
<feature type="compositionally biased region" description="Low complexity" evidence="2">
    <location>
        <begin position="262"/>
        <end position="273"/>
    </location>
</feature>
<dbReference type="AlphaFoldDB" id="A0AAD1Y7D1"/>
<evidence type="ECO:0000256" key="1">
    <source>
        <dbReference type="SAM" id="Coils"/>
    </source>
</evidence>
<reference evidence="3" key="1">
    <citation type="submission" date="2023-07" db="EMBL/GenBank/DDBJ databases">
        <authorList>
            <consortium name="AG Swart"/>
            <person name="Singh M."/>
            <person name="Singh A."/>
            <person name="Seah K."/>
            <person name="Emmerich C."/>
        </authorList>
    </citation>
    <scope>NUCLEOTIDE SEQUENCE</scope>
    <source>
        <strain evidence="3">DP1</strain>
    </source>
</reference>
<name>A0AAD1Y7D1_EUPCR</name>
<dbReference type="EMBL" id="CAMPGE010028202">
    <property type="protein sequence ID" value="CAI2385750.1"/>
    <property type="molecule type" value="Genomic_DNA"/>
</dbReference>
<feature type="region of interest" description="Disordered" evidence="2">
    <location>
        <begin position="66"/>
        <end position="86"/>
    </location>
</feature>
<feature type="compositionally biased region" description="Polar residues" evidence="2">
    <location>
        <begin position="73"/>
        <end position="85"/>
    </location>
</feature>
<feature type="coiled-coil region" evidence="1">
    <location>
        <begin position="616"/>
        <end position="657"/>
    </location>
</feature>
<dbReference type="Proteomes" id="UP001295684">
    <property type="component" value="Unassembled WGS sequence"/>
</dbReference>
<keyword evidence="4" id="KW-1185">Reference proteome</keyword>
<gene>
    <name evidence="3" type="ORF">ECRASSUSDP1_LOCUS27333</name>
</gene>
<sequence>MDKSLIPEVRSSLESTQNLQKENITLQERLEMPSQRRFETNQDNYLETPSEGNSLQHRQRRNSIIFSDKNDENITNDNSHKQFTQLGEDPSLCHLILDSNRDTEHESKTILNENLKKHFYERESKPHKEQKQKASVLNEIRDENNYKNISDKEERAFSLSNKHYKTRLQLQEFRDKYIADKYYDDTSSCTDLSAQKPTSVGQNRSCASNENAFGQIRGCRTIDLQGPKLSEASYIPSQKYININNLPENSERKIISLKQTPSSSKSGKLSSRKTQNAENSNQLHKSYQKPKEERIKIKYLSEERNRSNTRQFQSTMSDFSRSKFDTQSITTTNPFAKNCTTKLNKSLENFQNPNQNHNKNANSVYSTVKKNVYTRKNFTTDFKPKPSYKSIKKPSSDKHPSKYPMKSISKHESRKEFAEKIISDYKISGYKPFAGSIVDSKLAYMNIAKAPQNSESDYKDKENGSSSLYEKIQTRITQKPIFETETSQELELDIGIPSRLQKDREDHKILNHIRCQRCALLEEKLTVLTSQYKNKLTDLTEKHKISMLEKENEFQKSLQQKELDWNKLHLRTKEKCEAKINKMLDFVKQNMTEKRGTRESLPPRIRENPKSVKYFREELLEQVADLKEVRKDLMGENSLLRSKISRLEQKVKCYKEEKYKKVYQEESSSLVISDTASFKKKPKSVDKHSKSVLDKYERIEKNDDEKWQAHKRKIKERILESDNSLSYYNPPDYHEDSEEDRPSYQIGSDSQLYERIRKLEEVILKKKKHKY</sequence>
<keyword evidence="1" id="KW-0175">Coiled coil</keyword>
<evidence type="ECO:0000313" key="4">
    <source>
        <dbReference type="Proteomes" id="UP001295684"/>
    </source>
</evidence>
<proteinExistence type="predicted"/>
<feature type="compositionally biased region" description="Polar residues" evidence="2">
    <location>
        <begin position="274"/>
        <end position="285"/>
    </location>
</feature>
<protein>
    <submittedName>
        <fullName evidence="3">Uncharacterized protein</fullName>
    </submittedName>
</protein>
<comment type="caution">
    <text evidence="3">The sequence shown here is derived from an EMBL/GenBank/DDBJ whole genome shotgun (WGS) entry which is preliminary data.</text>
</comment>
<evidence type="ECO:0000313" key="3">
    <source>
        <dbReference type="EMBL" id="CAI2385750.1"/>
    </source>
</evidence>